<feature type="transmembrane region" description="Helical" evidence="1">
    <location>
        <begin position="126"/>
        <end position="151"/>
    </location>
</feature>
<accession>A0A9N7VDL1</accession>
<dbReference type="PANTHER" id="PTHR15343:SF0">
    <property type="entry name" value="T-CELL ANTIGEN CD7"/>
    <property type="match status" value="1"/>
</dbReference>
<dbReference type="Proteomes" id="UP001153269">
    <property type="component" value="Unassembled WGS sequence"/>
</dbReference>
<keyword evidence="1" id="KW-1133">Transmembrane helix</keyword>
<feature type="signal peptide" evidence="2">
    <location>
        <begin position="1"/>
        <end position="20"/>
    </location>
</feature>
<keyword evidence="5" id="KW-1185">Reference proteome</keyword>
<keyword evidence="1" id="KW-0812">Transmembrane</keyword>
<dbReference type="GO" id="GO:0002250">
    <property type="term" value="P:adaptive immune response"/>
    <property type="evidence" value="ECO:0007669"/>
    <property type="project" value="InterPro"/>
</dbReference>
<dbReference type="InterPro" id="IPR007110">
    <property type="entry name" value="Ig-like_dom"/>
</dbReference>
<dbReference type="AlphaFoldDB" id="A0A9N7VDL1"/>
<gene>
    <name evidence="4" type="ORF">PLEPLA_LOCUS38419</name>
</gene>
<evidence type="ECO:0000256" key="1">
    <source>
        <dbReference type="SAM" id="Phobius"/>
    </source>
</evidence>
<dbReference type="PANTHER" id="PTHR15343">
    <property type="entry name" value="CD7"/>
    <property type="match status" value="1"/>
</dbReference>
<dbReference type="EMBL" id="CADEAL010004064">
    <property type="protein sequence ID" value="CAB1450727.1"/>
    <property type="molecule type" value="Genomic_DNA"/>
</dbReference>
<keyword evidence="2" id="KW-0732">Signal</keyword>
<proteinExistence type="predicted"/>
<protein>
    <recommendedName>
        <fullName evidence="3">Ig-like domain-containing protein</fullName>
    </recommendedName>
</protein>
<evidence type="ECO:0000313" key="5">
    <source>
        <dbReference type="Proteomes" id="UP001153269"/>
    </source>
</evidence>
<feature type="domain" description="Ig-like" evidence="3">
    <location>
        <begin position="1"/>
        <end position="81"/>
    </location>
</feature>
<dbReference type="InterPro" id="IPR039090">
    <property type="entry name" value="CD7"/>
</dbReference>
<keyword evidence="1" id="KW-0472">Membrane</keyword>
<dbReference type="PROSITE" id="PS50835">
    <property type="entry name" value="IG_LIKE"/>
    <property type="match status" value="1"/>
</dbReference>
<dbReference type="GO" id="GO:0038023">
    <property type="term" value="F:signaling receptor activity"/>
    <property type="evidence" value="ECO:0007669"/>
    <property type="project" value="InterPro"/>
</dbReference>
<organism evidence="4 5">
    <name type="scientific">Pleuronectes platessa</name>
    <name type="common">European plaice</name>
    <dbReference type="NCBI Taxonomy" id="8262"/>
    <lineage>
        <taxon>Eukaryota</taxon>
        <taxon>Metazoa</taxon>
        <taxon>Chordata</taxon>
        <taxon>Craniata</taxon>
        <taxon>Vertebrata</taxon>
        <taxon>Euteleostomi</taxon>
        <taxon>Actinopterygii</taxon>
        <taxon>Neopterygii</taxon>
        <taxon>Teleostei</taxon>
        <taxon>Neoteleostei</taxon>
        <taxon>Acanthomorphata</taxon>
        <taxon>Carangaria</taxon>
        <taxon>Pleuronectiformes</taxon>
        <taxon>Pleuronectoidei</taxon>
        <taxon>Pleuronectidae</taxon>
        <taxon>Pleuronectes</taxon>
    </lineage>
</organism>
<evidence type="ECO:0000259" key="3">
    <source>
        <dbReference type="PROSITE" id="PS50835"/>
    </source>
</evidence>
<reference evidence="4" key="1">
    <citation type="submission" date="2020-03" db="EMBL/GenBank/DDBJ databases">
        <authorList>
            <person name="Weist P."/>
        </authorList>
    </citation>
    <scope>NUCLEOTIDE SEQUENCE</scope>
</reference>
<dbReference type="GO" id="GO:0016020">
    <property type="term" value="C:membrane"/>
    <property type="evidence" value="ECO:0007669"/>
    <property type="project" value="InterPro"/>
</dbReference>
<sequence length="180" mass="20282">MSAVGLKLVTLLCFSCTALSDPERSQVVWKKAGETTTIECRTSDMTQEFLDLCRGLCETDKVVYMDSIENLTSADTAPYWCVYKKWDMVTNKVNEKSGGSVYLVVEEDRGGSADGKPACETDQQTLLLVTVVISAVVLFGFMLGFFLWITLKTKTFRPSEKSRRVPNNEVYEDMRSTLRR</sequence>
<evidence type="ECO:0000256" key="2">
    <source>
        <dbReference type="SAM" id="SignalP"/>
    </source>
</evidence>
<comment type="caution">
    <text evidence="4">The sequence shown here is derived from an EMBL/GenBank/DDBJ whole genome shotgun (WGS) entry which is preliminary data.</text>
</comment>
<feature type="chain" id="PRO_5040442914" description="Ig-like domain-containing protein" evidence="2">
    <location>
        <begin position="21"/>
        <end position="180"/>
    </location>
</feature>
<name>A0A9N7VDL1_PLEPL</name>
<evidence type="ECO:0000313" key="4">
    <source>
        <dbReference type="EMBL" id="CAB1450727.1"/>
    </source>
</evidence>